<dbReference type="GO" id="GO:0004169">
    <property type="term" value="F:dolichyl-phosphate-mannose-protein mannosyltransferase activity"/>
    <property type="evidence" value="ECO:0007669"/>
    <property type="project" value="UniProtKB-EC"/>
</dbReference>
<feature type="transmembrane region" description="Helical" evidence="18">
    <location>
        <begin position="236"/>
        <end position="257"/>
    </location>
</feature>
<feature type="domain" description="MIR" evidence="19">
    <location>
        <begin position="425"/>
        <end position="481"/>
    </location>
</feature>
<sequence>MKSSSPVKNTGAEWWIVFGAIVLFNLWTRLHKVDQPEWVCWDETHFGKMGSWYINRTFFFDVHPPLGKMFIGAVGYVTGYNGTFPFEKPGDLYHDHNYLGMRVACTLLGACLTPFSFLTVWELTQSITASAFAGVLALFDVGMLILNQYILLDPILLFFISGSTYSMVKFRSYHERPFSVVWWTWLIITGFMLGGAISVKFVGLFVILLVGLNTIEQLWEILGDMSQPISNVIKHFLARAACLIALPIAMYICLFFIHLQVLYKSGNGDGHFSSSFQSALVGNVLHNASMPRHLVFGAIVTLKNHRTGGGYLHSHFHLYPEGVGARQQQVTTYAHKDENNKFIVKKWNDEAPKIYSDEYEKAEVDFVKHGDLIRLEHVITKRNIHSHAEPAPISKKQFQVTGYGDDGIGDANDVWKVEIVGGSEGDVVETVTSKIKLHHYFMKCVLTCSNKQLPKWGYEQQEISCNPTVRDPNALWNVEDNFYPKLPNVSFQNFAPGFVSRFLESHAVMFQGNAGLKPKEGDYTSRPWEWPINFRGQFFSGNDHRIYLLGNPVIWWGNIIFLGLFTATYIWNSILAQRGHEDSLEIQTQKSRTLYAGVWLFIGWALHYVPFWAMGRVLYFHHYFPACLFSSMLTAVILEYILNTILHFIPEKLVKVVYHTFIGIFVGTLWYSFHLFSPLAYGMEATPGHMTNSSVHHLKWIASWEF</sequence>
<comment type="subcellular location">
    <subcellularLocation>
        <location evidence="1">Endoplasmic reticulum membrane</location>
        <topology evidence="1">Multi-pass membrane protein</topology>
    </subcellularLocation>
</comment>
<dbReference type="PANTHER" id="PTHR10050:SF46">
    <property type="entry name" value="PROTEIN O-MANNOSYL-TRANSFERASE 2"/>
    <property type="match status" value="1"/>
</dbReference>
<evidence type="ECO:0000256" key="17">
    <source>
        <dbReference type="ARBA" id="ARBA00081085"/>
    </source>
</evidence>
<evidence type="ECO:0000256" key="3">
    <source>
        <dbReference type="ARBA" id="ARBA00007222"/>
    </source>
</evidence>
<evidence type="ECO:0000256" key="9">
    <source>
        <dbReference type="ARBA" id="ARBA00022824"/>
    </source>
</evidence>
<evidence type="ECO:0000313" key="20">
    <source>
        <dbReference type="EMBL" id="TRY72358.1"/>
    </source>
</evidence>
<dbReference type="PANTHER" id="PTHR10050">
    <property type="entry name" value="DOLICHYL-PHOSPHATE-MANNOSE--PROTEIN MANNOSYLTRANSFERASE"/>
    <property type="match status" value="1"/>
</dbReference>
<evidence type="ECO:0000256" key="6">
    <source>
        <dbReference type="ARBA" id="ARBA00022679"/>
    </source>
</evidence>
<comment type="catalytic activity">
    <reaction evidence="13">
        <text>a di-trans,poly-cis-dolichyl beta-D-mannosyl phosphate + L-threonyl-[protein] = 3-O-(alpha-D-mannosyl)-L-threonyl-[protein] + a di-trans,poly-cis-dolichyl phosphate + H(+)</text>
        <dbReference type="Rhea" id="RHEA:53396"/>
        <dbReference type="Rhea" id="RHEA-COMP:11060"/>
        <dbReference type="Rhea" id="RHEA-COMP:13547"/>
        <dbReference type="Rhea" id="RHEA-COMP:19498"/>
        <dbReference type="Rhea" id="RHEA-COMP:19501"/>
        <dbReference type="ChEBI" id="CHEBI:15378"/>
        <dbReference type="ChEBI" id="CHEBI:30013"/>
        <dbReference type="ChEBI" id="CHEBI:57683"/>
        <dbReference type="ChEBI" id="CHEBI:58211"/>
        <dbReference type="ChEBI" id="CHEBI:137323"/>
        <dbReference type="EC" id="2.4.1.109"/>
    </reaction>
</comment>
<dbReference type="AlphaFoldDB" id="A0A553P3U2"/>
<dbReference type="InterPro" id="IPR003342">
    <property type="entry name" value="ArnT-like_N"/>
</dbReference>
<comment type="caution">
    <text evidence="20">The sequence shown here is derived from an EMBL/GenBank/DDBJ whole genome shotgun (WGS) entry which is preliminary data.</text>
</comment>
<comment type="pathway">
    <text evidence="2">Protein modification; protein glycosylation.</text>
</comment>
<dbReference type="CDD" id="cd23282">
    <property type="entry name" value="beta-trefoil_MIR_POMT2"/>
    <property type="match status" value="1"/>
</dbReference>
<keyword evidence="11 18" id="KW-0472">Membrane</keyword>
<keyword evidence="5" id="KW-0328">Glycosyltransferase</keyword>
<evidence type="ECO:0000256" key="4">
    <source>
        <dbReference type="ARBA" id="ARBA00012839"/>
    </source>
</evidence>
<dbReference type="Pfam" id="PF02815">
    <property type="entry name" value="MIR"/>
    <property type="match status" value="1"/>
</dbReference>
<dbReference type="OMA" id="MCGWDDN"/>
<evidence type="ECO:0000256" key="12">
    <source>
        <dbReference type="ARBA" id="ARBA00039583"/>
    </source>
</evidence>
<comment type="catalytic activity">
    <reaction evidence="14">
        <text>a di-trans,poly-cis-dolichyl beta-D-mannosyl phosphate + L-seryl-[protein] = 3-O-(alpha-D-mannosyl)-L-seryl-[protein] + a di-trans,poly-cis-dolichyl phosphate + H(+)</text>
        <dbReference type="Rhea" id="RHEA:17377"/>
        <dbReference type="Rhea" id="RHEA-COMP:9863"/>
        <dbReference type="Rhea" id="RHEA-COMP:13546"/>
        <dbReference type="Rhea" id="RHEA-COMP:19498"/>
        <dbReference type="Rhea" id="RHEA-COMP:19501"/>
        <dbReference type="ChEBI" id="CHEBI:15378"/>
        <dbReference type="ChEBI" id="CHEBI:29999"/>
        <dbReference type="ChEBI" id="CHEBI:57683"/>
        <dbReference type="ChEBI" id="CHEBI:58211"/>
        <dbReference type="ChEBI" id="CHEBI:137321"/>
        <dbReference type="EC" id="2.4.1.109"/>
    </reaction>
</comment>
<dbReference type="SMART" id="SM00472">
    <property type="entry name" value="MIR"/>
    <property type="match status" value="3"/>
</dbReference>
<comment type="subunit">
    <text evidence="16">Interacts with Rt/POMT1.</text>
</comment>
<dbReference type="Proteomes" id="UP000318571">
    <property type="component" value="Chromosome 7"/>
</dbReference>
<dbReference type="STRING" id="6832.A0A553P3U2"/>
<dbReference type="InterPro" id="IPR032421">
    <property type="entry name" value="PMT_4TMC"/>
</dbReference>
<dbReference type="PROSITE" id="PS50919">
    <property type="entry name" value="MIR"/>
    <property type="match status" value="3"/>
</dbReference>
<evidence type="ECO:0000256" key="14">
    <source>
        <dbReference type="ARBA" id="ARBA00045102"/>
    </source>
</evidence>
<keyword evidence="21" id="KW-1185">Reference proteome</keyword>
<evidence type="ECO:0000256" key="18">
    <source>
        <dbReference type="SAM" id="Phobius"/>
    </source>
</evidence>
<dbReference type="EC" id="2.4.1.109" evidence="4"/>
<evidence type="ECO:0000256" key="13">
    <source>
        <dbReference type="ARBA" id="ARBA00045085"/>
    </source>
</evidence>
<dbReference type="Pfam" id="PF02366">
    <property type="entry name" value="PMT"/>
    <property type="match status" value="1"/>
</dbReference>
<feature type="transmembrane region" description="Helical" evidence="18">
    <location>
        <begin position="182"/>
        <end position="215"/>
    </location>
</feature>
<evidence type="ECO:0000256" key="15">
    <source>
        <dbReference type="ARBA" id="ARBA00059310"/>
    </source>
</evidence>
<keyword evidence="7 18" id="KW-0812">Transmembrane</keyword>
<evidence type="ECO:0000256" key="5">
    <source>
        <dbReference type="ARBA" id="ARBA00022676"/>
    </source>
</evidence>
<dbReference type="SUPFAM" id="SSF82109">
    <property type="entry name" value="MIR domain"/>
    <property type="match status" value="1"/>
</dbReference>
<proteinExistence type="inferred from homology"/>
<feature type="transmembrane region" description="Helical" evidence="18">
    <location>
        <begin position="103"/>
        <end position="121"/>
    </location>
</feature>
<dbReference type="InterPro" id="IPR036300">
    <property type="entry name" value="MIR_dom_sf"/>
</dbReference>
<dbReference type="InterPro" id="IPR027005">
    <property type="entry name" value="PMT-like"/>
</dbReference>
<feature type="transmembrane region" description="Helical" evidence="18">
    <location>
        <begin position="12"/>
        <end position="28"/>
    </location>
</feature>
<feature type="domain" description="MIR" evidence="19">
    <location>
        <begin position="364"/>
        <end position="420"/>
    </location>
</feature>
<gene>
    <name evidence="20" type="ORF">TCAL_01005</name>
</gene>
<evidence type="ECO:0000313" key="21">
    <source>
        <dbReference type="Proteomes" id="UP000318571"/>
    </source>
</evidence>
<comment type="function">
    <text evidence="15">Rt/POMT1 and tw/POMT2 function as a protein O-mannosyltransferase in association with each other to generate and maintain normal muscle development.</text>
</comment>
<keyword evidence="6" id="KW-0808">Transferase</keyword>
<evidence type="ECO:0000256" key="11">
    <source>
        <dbReference type="ARBA" id="ARBA00023136"/>
    </source>
</evidence>
<keyword evidence="8" id="KW-0677">Repeat</keyword>
<feature type="transmembrane region" description="Helical" evidence="18">
    <location>
        <begin position="620"/>
        <end position="641"/>
    </location>
</feature>
<evidence type="ECO:0000256" key="7">
    <source>
        <dbReference type="ARBA" id="ARBA00022692"/>
    </source>
</evidence>
<dbReference type="UniPathway" id="UPA00378"/>
<feature type="transmembrane region" description="Helical" evidence="18">
    <location>
        <begin position="553"/>
        <end position="572"/>
    </location>
</feature>
<dbReference type="FunFam" id="2.80.10.50:FF:000026">
    <property type="entry name" value="Blast:Protein O-mannosyl-transferase 2"/>
    <property type="match status" value="1"/>
</dbReference>
<keyword evidence="9" id="KW-0256">Endoplasmic reticulum</keyword>
<feature type="transmembrane region" description="Helical" evidence="18">
    <location>
        <begin position="653"/>
        <end position="673"/>
    </location>
</feature>
<reference evidence="20 21" key="1">
    <citation type="journal article" date="2018" name="Nat. Ecol. Evol.">
        <title>Genomic signatures of mitonuclear coevolution across populations of Tigriopus californicus.</title>
        <authorList>
            <person name="Barreto F.S."/>
            <person name="Watson E.T."/>
            <person name="Lima T.G."/>
            <person name="Willett C.S."/>
            <person name="Edmands S."/>
            <person name="Li W."/>
            <person name="Burton R.S."/>
        </authorList>
    </citation>
    <scope>NUCLEOTIDE SEQUENCE [LARGE SCALE GENOMIC DNA]</scope>
    <source>
        <strain evidence="20 21">San Diego</strain>
    </source>
</reference>
<evidence type="ECO:0000256" key="8">
    <source>
        <dbReference type="ARBA" id="ARBA00022737"/>
    </source>
</evidence>
<evidence type="ECO:0000259" key="19">
    <source>
        <dbReference type="PROSITE" id="PS50919"/>
    </source>
</evidence>
<evidence type="ECO:0000256" key="16">
    <source>
        <dbReference type="ARBA" id="ARBA00062278"/>
    </source>
</evidence>
<protein>
    <recommendedName>
        <fullName evidence="12">Protein O-mannosyl-transferase 2</fullName>
        <ecNumber evidence="4">2.4.1.109</ecNumber>
    </recommendedName>
    <alternativeName>
        <fullName evidence="17">Protein twisted</fullName>
    </alternativeName>
</protein>
<comment type="similarity">
    <text evidence="3">Belongs to the glycosyltransferase 39 family.</text>
</comment>
<dbReference type="Pfam" id="PF16192">
    <property type="entry name" value="PMT_4TMC"/>
    <property type="match status" value="1"/>
</dbReference>
<name>A0A553P3U2_TIGCA</name>
<feature type="domain" description="MIR" evidence="19">
    <location>
        <begin position="291"/>
        <end position="347"/>
    </location>
</feature>
<accession>A0A553P3U2</accession>
<evidence type="ECO:0000256" key="2">
    <source>
        <dbReference type="ARBA" id="ARBA00004922"/>
    </source>
</evidence>
<organism evidence="20 21">
    <name type="scientific">Tigriopus californicus</name>
    <name type="common">Marine copepod</name>
    <dbReference type="NCBI Taxonomy" id="6832"/>
    <lineage>
        <taxon>Eukaryota</taxon>
        <taxon>Metazoa</taxon>
        <taxon>Ecdysozoa</taxon>
        <taxon>Arthropoda</taxon>
        <taxon>Crustacea</taxon>
        <taxon>Multicrustacea</taxon>
        <taxon>Hexanauplia</taxon>
        <taxon>Copepoda</taxon>
        <taxon>Harpacticoida</taxon>
        <taxon>Harpacticidae</taxon>
        <taxon>Tigriopus</taxon>
    </lineage>
</organism>
<evidence type="ECO:0000256" key="10">
    <source>
        <dbReference type="ARBA" id="ARBA00022989"/>
    </source>
</evidence>
<feature type="transmembrane region" description="Helical" evidence="18">
    <location>
        <begin position="593"/>
        <end position="614"/>
    </location>
</feature>
<dbReference type="Gene3D" id="2.80.10.50">
    <property type="match status" value="1"/>
</dbReference>
<keyword evidence="10 18" id="KW-1133">Transmembrane helix</keyword>
<dbReference type="GO" id="GO:0005789">
    <property type="term" value="C:endoplasmic reticulum membrane"/>
    <property type="evidence" value="ECO:0007669"/>
    <property type="project" value="UniProtKB-SubCell"/>
</dbReference>
<dbReference type="InterPro" id="IPR016093">
    <property type="entry name" value="MIR_motif"/>
</dbReference>
<evidence type="ECO:0000256" key="1">
    <source>
        <dbReference type="ARBA" id="ARBA00004477"/>
    </source>
</evidence>
<dbReference type="EMBL" id="VCGU01000008">
    <property type="protein sequence ID" value="TRY72358.1"/>
    <property type="molecule type" value="Genomic_DNA"/>
</dbReference>